<dbReference type="GO" id="GO:0006284">
    <property type="term" value="P:base-excision repair"/>
    <property type="evidence" value="ECO:0007669"/>
    <property type="project" value="InterPro"/>
</dbReference>
<feature type="domain" description="FPG-type" evidence="17">
    <location>
        <begin position="240"/>
        <end position="275"/>
    </location>
</feature>
<gene>
    <name evidence="19" type="ORF">OP8BY_1689</name>
</gene>
<comment type="catalytic activity">
    <reaction evidence="15">
        <text>2'-deoxyribonucleotide-(2'-deoxyribose 5'-phosphate)-2'-deoxyribonucleotide-DNA = a 3'-end 2'-deoxyribonucleotide-(2,3-dehydro-2,3-deoxyribose 5'-phosphate)-DNA + a 5'-end 5'-phospho-2'-deoxyribonucleoside-DNA + H(+)</text>
        <dbReference type="Rhea" id="RHEA:66592"/>
        <dbReference type="Rhea" id="RHEA-COMP:13180"/>
        <dbReference type="Rhea" id="RHEA-COMP:16897"/>
        <dbReference type="Rhea" id="RHEA-COMP:17067"/>
        <dbReference type="ChEBI" id="CHEBI:15378"/>
        <dbReference type="ChEBI" id="CHEBI:136412"/>
        <dbReference type="ChEBI" id="CHEBI:157695"/>
        <dbReference type="ChEBI" id="CHEBI:167181"/>
        <dbReference type="EC" id="4.2.99.18"/>
    </reaction>
</comment>
<sequence>MPELPEVETVVSGLRSRLEGRRVRDLVFLSAHLERKQPPSALSPVLYRGRTVQKIWRRGKMIIFSFSGGCGLLIHLKMTGQLYLCPPEQPLDKHTHARMTFYGLRSELRFRDVRKFGFYNCLRLPDIVSRVEAELGPEPLELDFPGFQALLHKYGGKKIKGWLLDQKIIAGIGNIYSDEILFRAGIRPDRPAGRLSLVEARKLYRAMKSVLKKAIELRGSSISDYVDSAGEKGQFQQKHLVYDREGQRCRRCREAVIERKKIAGRSSFFCPYCQK</sequence>
<evidence type="ECO:0000256" key="3">
    <source>
        <dbReference type="ARBA" id="ARBA00009409"/>
    </source>
</evidence>
<dbReference type="Proteomes" id="UP000257323">
    <property type="component" value="Unassembled WGS sequence"/>
</dbReference>
<evidence type="ECO:0000256" key="13">
    <source>
        <dbReference type="ARBA" id="ARBA00023268"/>
    </source>
</evidence>
<dbReference type="Gene3D" id="3.20.190.10">
    <property type="entry name" value="MutM-like, N-terminal"/>
    <property type="match status" value="1"/>
</dbReference>
<dbReference type="SUPFAM" id="SSF81624">
    <property type="entry name" value="N-terminal domain of MutM-like DNA repair proteins"/>
    <property type="match status" value="1"/>
</dbReference>
<dbReference type="SMART" id="SM00898">
    <property type="entry name" value="Fapy_DNA_glyco"/>
    <property type="match status" value="1"/>
</dbReference>
<dbReference type="GO" id="GO:0140078">
    <property type="term" value="F:class I DNA-(apurinic or apyrimidinic site) endonuclease activity"/>
    <property type="evidence" value="ECO:0007669"/>
    <property type="project" value="UniProtKB-EC"/>
</dbReference>
<evidence type="ECO:0000256" key="12">
    <source>
        <dbReference type="ARBA" id="ARBA00023239"/>
    </source>
</evidence>
<dbReference type="Pfam" id="PF01149">
    <property type="entry name" value="Fapy_DNA_glyco"/>
    <property type="match status" value="1"/>
</dbReference>
<keyword evidence="5" id="KW-0479">Metal-binding</keyword>
<keyword evidence="7 16" id="KW-0863">Zinc-finger</keyword>
<name>A0A3E2BP84_9BACT</name>
<evidence type="ECO:0000256" key="14">
    <source>
        <dbReference type="ARBA" id="ARBA00023295"/>
    </source>
</evidence>
<dbReference type="InterPro" id="IPR010979">
    <property type="entry name" value="Ribosomal_uS13-like_H2TH"/>
</dbReference>
<evidence type="ECO:0000256" key="8">
    <source>
        <dbReference type="ARBA" id="ARBA00022801"/>
    </source>
</evidence>
<comment type="cofactor">
    <cofactor evidence="2">
        <name>Zn(2+)</name>
        <dbReference type="ChEBI" id="CHEBI:29105"/>
    </cofactor>
</comment>
<comment type="caution">
    <text evidence="19">The sequence shown here is derived from an EMBL/GenBank/DDBJ whole genome shotgun (WGS) entry which is preliminary data.</text>
</comment>
<dbReference type="InterPro" id="IPR010663">
    <property type="entry name" value="Znf_FPG/IleRS"/>
</dbReference>
<feature type="domain" description="Formamidopyrimidine-DNA glycosylase catalytic" evidence="18">
    <location>
        <begin position="2"/>
        <end position="117"/>
    </location>
</feature>
<evidence type="ECO:0000256" key="15">
    <source>
        <dbReference type="ARBA" id="ARBA00044632"/>
    </source>
</evidence>
<dbReference type="GO" id="GO:0008270">
    <property type="term" value="F:zinc ion binding"/>
    <property type="evidence" value="ECO:0007669"/>
    <property type="project" value="UniProtKB-KW"/>
</dbReference>
<dbReference type="InterPro" id="IPR000214">
    <property type="entry name" value="Znf_DNA_glyclase/AP_lyase"/>
</dbReference>
<keyword evidence="12" id="KW-0456">Lyase</keyword>
<dbReference type="PANTHER" id="PTHR22993:SF9">
    <property type="entry name" value="FORMAMIDOPYRIMIDINE-DNA GLYCOSYLASE"/>
    <property type="match status" value="1"/>
</dbReference>
<dbReference type="GO" id="GO:0034039">
    <property type="term" value="F:8-oxo-7,8-dihydroguanine DNA N-glycosylase activity"/>
    <property type="evidence" value="ECO:0007669"/>
    <property type="project" value="TreeGrafter"/>
</dbReference>
<comment type="catalytic activity">
    <reaction evidence="1">
        <text>Hydrolysis of DNA containing ring-opened 7-methylguanine residues, releasing 2,6-diamino-4-hydroxy-5-(N-methyl)formamidopyrimidine.</text>
        <dbReference type="EC" id="3.2.2.23"/>
    </reaction>
</comment>
<dbReference type="NCBIfam" id="TIGR00577">
    <property type="entry name" value="fpg"/>
    <property type="match status" value="1"/>
</dbReference>
<evidence type="ECO:0000256" key="4">
    <source>
        <dbReference type="ARBA" id="ARBA00011245"/>
    </source>
</evidence>
<dbReference type="PROSITE" id="PS51068">
    <property type="entry name" value="FPG_CAT"/>
    <property type="match status" value="1"/>
</dbReference>
<evidence type="ECO:0000259" key="17">
    <source>
        <dbReference type="PROSITE" id="PS51066"/>
    </source>
</evidence>
<evidence type="ECO:0000256" key="16">
    <source>
        <dbReference type="PROSITE-ProRule" id="PRU00391"/>
    </source>
</evidence>
<evidence type="ECO:0000256" key="2">
    <source>
        <dbReference type="ARBA" id="ARBA00001947"/>
    </source>
</evidence>
<evidence type="ECO:0000256" key="5">
    <source>
        <dbReference type="ARBA" id="ARBA00022723"/>
    </source>
</evidence>
<comment type="subunit">
    <text evidence="4">Monomer.</text>
</comment>
<dbReference type="InterPro" id="IPR020629">
    <property type="entry name" value="FPG_Glyclase"/>
</dbReference>
<dbReference type="CDD" id="cd08966">
    <property type="entry name" value="EcFpg-like_N"/>
    <property type="match status" value="1"/>
</dbReference>
<keyword evidence="8" id="KW-0378">Hydrolase</keyword>
<dbReference type="InterPro" id="IPR035937">
    <property type="entry name" value="FPG_N"/>
</dbReference>
<comment type="similarity">
    <text evidence="3">Belongs to the FPG family.</text>
</comment>
<dbReference type="InterPro" id="IPR015886">
    <property type="entry name" value="H2TH_FPG"/>
</dbReference>
<dbReference type="FunFam" id="1.10.8.50:FF:000003">
    <property type="entry name" value="Formamidopyrimidine-DNA glycosylase"/>
    <property type="match status" value="1"/>
</dbReference>
<dbReference type="EMBL" id="QUAH01000003">
    <property type="protein sequence ID" value="RFT16511.1"/>
    <property type="molecule type" value="Genomic_DNA"/>
</dbReference>
<organism evidence="19 20">
    <name type="scientific">Candidatus Saccharicenans subterraneus</name>
    <dbReference type="NCBI Taxonomy" id="2508984"/>
    <lineage>
        <taxon>Bacteria</taxon>
        <taxon>Candidatus Aminicenantota</taxon>
        <taxon>Candidatus Aminicenantia</taxon>
        <taxon>Candidatus Aminicenantales</taxon>
        <taxon>Candidatus Saccharicenantaceae</taxon>
        <taxon>Candidatus Saccharicenans</taxon>
    </lineage>
</organism>
<proteinExistence type="inferred from homology"/>
<reference evidence="19 20" key="1">
    <citation type="submission" date="2018-08" db="EMBL/GenBank/DDBJ databases">
        <title>Genome analysis of the thermophilic bacterium of the candidate phylum Aminicenantes from deep subsurface aquifer revealed its physiology and ecological role.</title>
        <authorList>
            <person name="Kadnikov V.V."/>
            <person name="Mardanov A.V."/>
            <person name="Beletsky A.V."/>
            <person name="Karnachuk O.V."/>
            <person name="Ravin N.V."/>
        </authorList>
    </citation>
    <scope>NUCLEOTIDE SEQUENCE [LARGE SCALE GENOMIC DNA]</scope>
    <source>
        <strain evidence="19">BY38</strain>
    </source>
</reference>
<keyword evidence="6" id="KW-0227">DNA damage</keyword>
<evidence type="ECO:0000256" key="1">
    <source>
        <dbReference type="ARBA" id="ARBA00001668"/>
    </source>
</evidence>
<dbReference type="NCBIfam" id="NF002211">
    <property type="entry name" value="PRK01103.1"/>
    <property type="match status" value="1"/>
</dbReference>
<dbReference type="PANTHER" id="PTHR22993">
    <property type="entry name" value="FORMAMIDOPYRIMIDINE-DNA GLYCOSYLASE"/>
    <property type="match status" value="1"/>
</dbReference>
<dbReference type="Pfam" id="PF06831">
    <property type="entry name" value="H2TH"/>
    <property type="match status" value="1"/>
</dbReference>
<dbReference type="SMART" id="SM01232">
    <property type="entry name" value="H2TH"/>
    <property type="match status" value="1"/>
</dbReference>
<evidence type="ECO:0000256" key="11">
    <source>
        <dbReference type="ARBA" id="ARBA00023204"/>
    </source>
</evidence>
<keyword evidence="14" id="KW-0326">Glycosidase</keyword>
<evidence type="ECO:0000256" key="7">
    <source>
        <dbReference type="ARBA" id="ARBA00022771"/>
    </source>
</evidence>
<dbReference type="SUPFAM" id="SSF57716">
    <property type="entry name" value="Glucocorticoid receptor-like (DNA-binding domain)"/>
    <property type="match status" value="1"/>
</dbReference>
<keyword evidence="13" id="KW-0511">Multifunctional enzyme</keyword>
<evidence type="ECO:0000259" key="18">
    <source>
        <dbReference type="PROSITE" id="PS51068"/>
    </source>
</evidence>
<evidence type="ECO:0000256" key="10">
    <source>
        <dbReference type="ARBA" id="ARBA00023125"/>
    </source>
</evidence>
<dbReference type="Pfam" id="PF06827">
    <property type="entry name" value="zf-FPG_IleRS"/>
    <property type="match status" value="1"/>
</dbReference>
<evidence type="ECO:0000256" key="9">
    <source>
        <dbReference type="ARBA" id="ARBA00022833"/>
    </source>
</evidence>
<dbReference type="AlphaFoldDB" id="A0A3E2BP84"/>
<evidence type="ECO:0000313" key="20">
    <source>
        <dbReference type="Proteomes" id="UP000257323"/>
    </source>
</evidence>
<dbReference type="Gene3D" id="1.10.8.50">
    <property type="match status" value="1"/>
</dbReference>
<keyword evidence="9" id="KW-0862">Zinc</keyword>
<dbReference type="GO" id="GO:0003684">
    <property type="term" value="F:damaged DNA binding"/>
    <property type="evidence" value="ECO:0007669"/>
    <property type="project" value="InterPro"/>
</dbReference>
<keyword evidence="10" id="KW-0238">DNA-binding</keyword>
<dbReference type="PROSITE" id="PS51066">
    <property type="entry name" value="ZF_FPG_2"/>
    <property type="match status" value="1"/>
</dbReference>
<keyword evidence="11" id="KW-0234">DNA repair</keyword>
<protein>
    <submittedName>
        <fullName evidence="19">Formamidopyrimidine-DNA glycosylase</fullName>
    </submittedName>
</protein>
<evidence type="ECO:0000256" key="6">
    <source>
        <dbReference type="ARBA" id="ARBA00022763"/>
    </source>
</evidence>
<accession>A0A3E2BP84</accession>
<dbReference type="SUPFAM" id="SSF46946">
    <property type="entry name" value="S13-like H2TH domain"/>
    <property type="match status" value="1"/>
</dbReference>
<evidence type="ECO:0000313" key="19">
    <source>
        <dbReference type="EMBL" id="RFT16511.1"/>
    </source>
</evidence>
<dbReference type="InterPro" id="IPR012319">
    <property type="entry name" value="FPG_cat"/>
</dbReference>